<dbReference type="GeneID" id="25261319"/>
<protein>
    <submittedName>
        <fullName evidence="2">Uncharacterized protein</fullName>
    </submittedName>
</protein>
<dbReference type="InParanoid" id="A0A066W055"/>
<keyword evidence="1" id="KW-0812">Transmembrane</keyword>
<name>A0A066W055_TILAU</name>
<evidence type="ECO:0000313" key="2">
    <source>
        <dbReference type="EMBL" id="KDN45903.1"/>
    </source>
</evidence>
<accession>A0A066W055</accession>
<dbReference type="AlphaFoldDB" id="A0A066W055"/>
<evidence type="ECO:0000313" key="3">
    <source>
        <dbReference type="Proteomes" id="UP000027361"/>
    </source>
</evidence>
<comment type="caution">
    <text evidence="2">The sequence shown here is derived from an EMBL/GenBank/DDBJ whole genome shotgun (WGS) entry which is preliminary data.</text>
</comment>
<reference evidence="2 3" key="1">
    <citation type="submission" date="2014-05" db="EMBL/GenBank/DDBJ databases">
        <title>Draft genome sequence of a rare smut relative, Tilletiaria anomala UBC 951.</title>
        <authorList>
            <consortium name="DOE Joint Genome Institute"/>
            <person name="Toome M."/>
            <person name="Kuo A."/>
            <person name="Henrissat B."/>
            <person name="Lipzen A."/>
            <person name="Tritt A."/>
            <person name="Yoshinaga Y."/>
            <person name="Zane M."/>
            <person name="Barry K."/>
            <person name="Grigoriev I.V."/>
            <person name="Spatafora J.W."/>
            <person name="Aimea M.C."/>
        </authorList>
    </citation>
    <scope>NUCLEOTIDE SEQUENCE [LARGE SCALE GENOMIC DNA]</scope>
    <source>
        <strain evidence="2 3">UBC 951</strain>
    </source>
</reference>
<dbReference type="HOGENOM" id="CLU_2529049_0_0_1"/>
<keyword evidence="1" id="KW-1133">Transmembrane helix</keyword>
<organism evidence="2 3">
    <name type="scientific">Tilletiaria anomala (strain ATCC 24038 / CBS 436.72 / UBC 951)</name>
    <dbReference type="NCBI Taxonomy" id="1037660"/>
    <lineage>
        <taxon>Eukaryota</taxon>
        <taxon>Fungi</taxon>
        <taxon>Dikarya</taxon>
        <taxon>Basidiomycota</taxon>
        <taxon>Ustilaginomycotina</taxon>
        <taxon>Exobasidiomycetes</taxon>
        <taxon>Georgefischeriales</taxon>
        <taxon>Tilletiariaceae</taxon>
        <taxon>Tilletiaria</taxon>
    </lineage>
</organism>
<evidence type="ECO:0000256" key="1">
    <source>
        <dbReference type="SAM" id="Phobius"/>
    </source>
</evidence>
<feature type="transmembrane region" description="Helical" evidence="1">
    <location>
        <begin position="20"/>
        <end position="41"/>
    </location>
</feature>
<gene>
    <name evidence="2" type="ORF">K437DRAFT_113789</name>
</gene>
<dbReference type="Proteomes" id="UP000027361">
    <property type="component" value="Unassembled WGS sequence"/>
</dbReference>
<dbReference type="EMBL" id="JMSN01000039">
    <property type="protein sequence ID" value="KDN45903.1"/>
    <property type="molecule type" value="Genomic_DNA"/>
</dbReference>
<keyword evidence="1" id="KW-0472">Membrane</keyword>
<proteinExistence type="predicted"/>
<sequence>MSCKLRTITPWAWRHHFLAFSINTMIVGLFSTTATGGPGFARWRSKSRMIKTMTNRRKSFSPAPMNTLFRIWPVSSYGGFPLGR</sequence>
<dbReference type="RefSeq" id="XP_013243341.1">
    <property type="nucleotide sequence ID" value="XM_013387887.1"/>
</dbReference>
<keyword evidence="3" id="KW-1185">Reference proteome</keyword>